<keyword evidence="5" id="KW-1185">Reference proteome</keyword>
<evidence type="ECO:0000313" key="5">
    <source>
        <dbReference type="Proteomes" id="UP000095008"/>
    </source>
</evidence>
<proteinExistence type="predicted"/>
<sequence>MHRTKQFLSTIQSSPIFLLHLFFIGMAVLFITLWGWRFEDLRASLHKEFRYKGEIALRSIADQLAGNLDGHFHDLTFFAAPYWNSIKTRCYSQQKKKRQ</sequence>
<dbReference type="Proteomes" id="UP000095008">
    <property type="component" value="Unassembled WGS sequence"/>
</dbReference>
<evidence type="ECO:0000313" key="3">
    <source>
        <dbReference type="EMBL" id="OCX70142.1"/>
    </source>
</evidence>
<dbReference type="RefSeq" id="WP_024894622.1">
    <property type="nucleotide sequence ID" value="NZ_DAIAWO010000040.1"/>
</dbReference>
<gene>
    <name evidence="2" type="ORF">A6M23_15990</name>
    <name evidence="3" type="ORF">A6P07_15265</name>
</gene>
<keyword evidence="1" id="KW-0812">Transmembrane</keyword>
<dbReference type="Proteomes" id="UP000094893">
    <property type="component" value="Unassembled WGS sequence"/>
</dbReference>
<evidence type="ECO:0000256" key="1">
    <source>
        <dbReference type="SAM" id="Phobius"/>
    </source>
</evidence>
<reference evidence="2 4" key="1">
    <citation type="journal article" date="2016" name="Int. J. Mol. Sci.">
        <title>Comparative genomics of the extreme acidophile Acidithiobacillus thiooxidans reveals intraspecific divergence and niche adaptation.</title>
        <authorList>
            <person name="Zhang X."/>
            <person name="Feng X."/>
            <person name="Tao J."/>
            <person name="Ma L."/>
            <person name="Xiao Y."/>
            <person name="Liang Y."/>
            <person name="Liu X."/>
            <person name="Yin H."/>
        </authorList>
    </citation>
    <scope>NUCLEOTIDE SEQUENCE [LARGE SCALE GENOMIC DNA]</scope>
    <source>
        <strain evidence="3 4">A02</strain>
        <strain evidence="2">DXS-W</strain>
    </source>
</reference>
<dbReference type="EMBL" id="LWSA01000206">
    <property type="protein sequence ID" value="OCX70142.1"/>
    <property type="molecule type" value="Genomic_DNA"/>
</dbReference>
<keyword evidence="1" id="KW-1133">Transmembrane helix</keyword>
<evidence type="ECO:0000313" key="4">
    <source>
        <dbReference type="Proteomes" id="UP000094893"/>
    </source>
</evidence>
<dbReference type="GeneID" id="60694577"/>
<organism evidence="2 5">
    <name type="scientific">Acidithiobacillus thiooxidans</name>
    <name type="common">Thiobacillus thiooxidans</name>
    <dbReference type="NCBI Taxonomy" id="930"/>
    <lineage>
        <taxon>Bacteria</taxon>
        <taxon>Pseudomonadati</taxon>
        <taxon>Pseudomonadota</taxon>
        <taxon>Acidithiobacillia</taxon>
        <taxon>Acidithiobacillales</taxon>
        <taxon>Acidithiobacillaceae</taxon>
        <taxon>Acidithiobacillus</taxon>
    </lineage>
</organism>
<dbReference type="AlphaFoldDB" id="A0A1C2J746"/>
<feature type="transmembrane region" description="Helical" evidence="1">
    <location>
        <begin position="16"/>
        <end position="36"/>
    </location>
</feature>
<accession>A0A1C2J746</accession>
<name>A0A1C2J746_ACITH</name>
<evidence type="ECO:0000313" key="2">
    <source>
        <dbReference type="EMBL" id="OCX69099.1"/>
    </source>
</evidence>
<keyword evidence="1" id="KW-0472">Membrane</keyword>
<comment type="caution">
    <text evidence="2">The sequence shown here is derived from an EMBL/GenBank/DDBJ whole genome shotgun (WGS) entry which is preliminary data.</text>
</comment>
<dbReference type="STRING" id="930.GCA_002079865_02628"/>
<dbReference type="EMBL" id="LWRY01000233">
    <property type="protein sequence ID" value="OCX69099.1"/>
    <property type="molecule type" value="Genomic_DNA"/>
</dbReference>
<protein>
    <submittedName>
        <fullName evidence="2">Uncharacterized protein</fullName>
    </submittedName>
</protein>